<accession>A0A563EJS5</accession>
<name>A0A563EJS5_9PSEU</name>
<dbReference type="Gene3D" id="3.30.300.30">
    <property type="match status" value="1"/>
</dbReference>
<dbReference type="SUPFAM" id="SSF56801">
    <property type="entry name" value="Acetyl-CoA synthetase-like"/>
    <property type="match status" value="1"/>
</dbReference>
<dbReference type="InterPro" id="IPR042099">
    <property type="entry name" value="ANL_N_sf"/>
</dbReference>
<dbReference type="AlphaFoldDB" id="A0A563EJS5"/>
<dbReference type="PANTHER" id="PTHR24096">
    <property type="entry name" value="LONG-CHAIN-FATTY-ACID--COA LIGASE"/>
    <property type="match status" value="1"/>
</dbReference>
<gene>
    <name evidence="5" type="ORF">FKR81_32885</name>
</gene>
<evidence type="ECO:0000313" key="6">
    <source>
        <dbReference type="Proteomes" id="UP000316639"/>
    </source>
</evidence>
<evidence type="ECO:0000256" key="1">
    <source>
        <dbReference type="ARBA" id="ARBA00006432"/>
    </source>
</evidence>
<comment type="similarity">
    <text evidence="1">Belongs to the ATP-dependent AMP-binding enzyme family.</text>
</comment>
<feature type="domain" description="AMP-binding enzyme C-terminal" evidence="4">
    <location>
        <begin position="414"/>
        <end position="487"/>
    </location>
</feature>
<dbReference type="InterPro" id="IPR025110">
    <property type="entry name" value="AMP-bd_C"/>
</dbReference>
<feature type="domain" description="AMP-dependent synthetase/ligase" evidence="3">
    <location>
        <begin position="25"/>
        <end position="363"/>
    </location>
</feature>
<dbReference type="GO" id="GO:0016405">
    <property type="term" value="F:CoA-ligase activity"/>
    <property type="evidence" value="ECO:0007669"/>
    <property type="project" value="TreeGrafter"/>
</dbReference>
<dbReference type="Pfam" id="PF00501">
    <property type="entry name" value="AMP-binding"/>
    <property type="match status" value="1"/>
</dbReference>
<comment type="caution">
    <text evidence="5">The sequence shown here is derived from an EMBL/GenBank/DDBJ whole genome shotgun (WGS) entry which is preliminary data.</text>
</comment>
<dbReference type="PANTHER" id="PTHR24096:SF149">
    <property type="entry name" value="AMP-BINDING DOMAIN-CONTAINING PROTEIN-RELATED"/>
    <property type="match status" value="1"/>
</dbReference>
<dbReference type="Proteomes" id="UP000316639">
    <property type="component" value="Unassembled WGS sequence"/>
</dbReference>
<keyword evidence="6" id="KW-1185">Reference proteome</keyword>
<dbReference type="InterPro" id="IPR045851">
    <property type="entry name" value="AMP-bd_C_sf"/>
</dbReference>
<dbReference type="InterPro" id="IPR000873">
    <property type="entry name" value="AMP-dep_synth/lig_dom"/>
</dbReference>
<evidence type="ECO:0000313" key="5">
    <source>
        <dbReference type="EMBL" id="TWP47252.1"/>
    </source>
</evidence>
<sequence length="508" mass="53051">MIFRSPLPPVPIPDRTLTEHVLAGAAARADRPAVVDGLTGDLITYGELARRVELAAAGLVRLGVRSGDVVALVSHNQPLFAVALHAITAAGATVALVNPALTPAEIGHLLTISRATVAICSRQSAGAVRATGFPVLPLEDLPDGRAPLPRRDPATTAAAILFSSGTTGVTKAVRHTHRGLVANLEQTRAGWRLTEHDVLAAVLPFFHVFGFSIVLNSGLLAGATVVAMPRFDATGYLGLLRRHGVTRAYLVPPMVAALASSGETPDLPALRYAVCGAAPLDDEQRARAELVLGCPIRQGYGLTEAGGTHQTFDDDFAAGDARAVGTLSPGTEARLVEPGTRIDVAPGRPGELLIRGPQVMAGYVGEDEATAAALGDGWLSTGDLMSVDEAGRFHVLDRIKEMIKYKGYQVAPAELEALLRTHELVADAAVVGVPDAVAGEVPKAFVVLSGPLDADELISWVAARIAPYKKVRAVEFVTHVPRSVSGKILRRLLSGESACAAGPSVNRG</sequence>
<evidence type="ECO:0000259" key="4">
    <source>
        <dbReference type="Pfam" id="PF13193"/>
    </source>
</evidence>
<reference evidence="5 6" key="1">
    <citation type="submission" date="2019-07" db="EMBL/GenBank/DDBJ databases">
        <title>Lentzea xizangensis sp. nov., isolated from Qinghai-Tibetan Plateau Soils.</title>
        <authorList>
            <person name="Huang J."/>
        </authorList>
    </citation>
    <scope>NUCLEOTIDE SEQUENCE [LARGE SCALE GENOMIC DNA]</scope>
    <source>
        <strain evidence="5 6">FXJ1.1311</strain>
    </source>
</reference>
<dbReference type="OrthoDB" id="9803968at2"/>
<dbReference type="Gene3D" id="3.40.50.12780">
    <property type="entry name" value="N-terminal domain of ligase-like"/>
    <property type="match status" value="1"/>
</dbReference>
<dbReference type="EMBL" id="VOBR01000027">
    <property type="protein sequence ID" value="TWP47252.1"/>
    <property type="molecule type" value="Genomic_DNA"/>
</dbReference>
<dbReference type="RefSeq" id="WP_146358047.1">
    <property type="nucleotide sequence ID" value="NZ_VOBR01000027.1"/>
</dbReference>
<evidence type="ECO:0000259" key="3">
    <source>
        <dbReference type="Pfam" id="PF00501"/>
    </source>
</evidence>
<organism evidence="5 6">
    <name type="scientific">Lentzea tibetensis</name>
    <dbReference type="NCBI Taxonomy" id="2591470"/>
    <lineage>
        <taxon>Bacteria</taxon>
        <taxon>Bacillati</taxon>
        <taxon>Actinomycetota</taxon>
        <taxon>Actinomycetes</taxon>
        <taxon>Pseudonocardiales</taxon>
        <taxon>Pseudonocardiaceae</taxon>
        <taxon>Lentzea</taxon>
    </lineage>
</organism>
<proteinExistence type="inferred from homology"/>
<evidence type="ECO:0000256" key="2">
    <source>
        <dbReference type="ARBA" id="ARBA00022598"/>
    </source>
</evidence>
<dbReference type="Pfam" id="PF13193">
    <property type="entry name" value="AMP-binding_C"/>
    <property type="match status" value="1"/>
</dbReference>
<protein>
    <submittedName>
        <fullName evidence="5">4-coumarate--CoA ligase family protein</fullName>
    </submittedName>
</protein>
<keyword evidence="2 5" id="KW-0436">Ligase</keyword>